<protein>
    <recommendedName>
        <fullName evidence="6">RUN domain-containing protein</fullName>
    </recommendedName>
</protein>
<dbReference type="OrthoDB" id="10067503at2759"/>
<dbReference type="Pfam" id="PF21054">
    <property type="entry name" value="RUBC_PIKBD"/>
    <property type="match status" value="1"/>
</dbReference>
<keyword evidence="2" id="KW-0597">Phosphoprotein</keyword>
<dbReference type="PANTHER" id="PTHR45971:SF1">
    <property type="entry name" value="RUBICON, ISOFORM A"/>
    <property type="match status" value="1"/>
</dbReference>
<dbReference type="Gene3D" id="1.20.58.900">
    <property type="match status" value="1"/>
</dbReference>
<evidence type="ECO:0000256" key="2">
    <source>
        <dbReference type="ARBA" id="ARBA00022553"/>
    </source>
</evidence>
<dbReference type="eggNOG" id="KOG4381">
    <property type="taxonomic scope" value="Eukaryota"/>
</dbReference>
<dbReference type="InterPro" id="IPR025258">
    <property type="entry name" value="RH_dom"/>
</dbReference>
<feature type="region of interest" description="Disordered" evidence="5">
    <location>
        <begin position="307"/>
        <end position="354"/>
    </location>
</feature>
<dbReference type="InterPro" id="IPR037213">
    <property type="entry name" value="Run_dom_sf"/>
</dbReference>
<name>A0A067QSI8_ZOONE</name>
<feature type="compositionally biased region" description="Polar residues" evidence="5">
    <location>
        <begin position="308"/>
        <end position="354"/>
    </location>
</feature>
<dbReference type="SMART" id="SM01175">
    <property type="entry name" value="DUF4206"/>
    <property type="match status" value="1"/>
</dbReference>
<comment type="subcellular location">
    <subcellularLocation>
        <location evidence="1">Late endosome</location>
    </subcellularLocation>
</comment>
<feature type="compositionally biased region" description="Low complexity" evidence="5">
    <location>
        <begin position="711"/>
        <end position="730"/>
    </location>
</feature>
<sequence>MSREEFYHQEEYQQLLQSLKGTVEGLLISQVSNVWNIYGGLIRLHNAMEKIFKHGCRVFNHDGDPDSWIFIQGLSWLQPTLAVSPTFLAEMEESIPHLPQHASGKAWMWLYKSLEEHSLSQKLAWLLSDQEHLLSCFEKYAYLCQQKYGEATLICLRAVEQNQPSLLTEIDPCLYLNTWNFKPFNKTHRRCSSFPETQYSVWCTGRNKNTHFRLLKQASEGSEQKVETDASSSSAVLANENSIILVGEHDATVQEDSYVQDEILCDENARWRKSVTDGISKNKTCRNLQEGSADVIIKEAGEFKPWSSLPNLTDSDSANSSRARGATTDVQELPRTSSSAPGSFSQLRTGSQTLPSSPAKFVLHSSENFSCKYFLPESLKSKSIKTQSANQNPPASESFDLSPSVLQVDYSSDLHSEAPPIATEQSIRVMQSYNRDWRPVPLRSFSKSTFIKKQPRSKDDYGAKLTRKCSTSSGTNAENSGSSDTLNPETNNSSDESQPSVLRVVPELIMPCVRPSDLKLSVRSWDETDGSCTETQASSSVVITRGKQDAVTRRRKTVIVGSAPECAGQWLSDETVNHRGGHLKLQRKSFIESGGGDILPMATGFFPRPTEGQSLTSFLSSGQFSRPSAELDRENAHFSICEAMITAIEQVKCNRQLRIVEDTGEVGDESDEEINHLKQRIRMRRRQRQEEKRRHLIPISLLSDGRTDTTTTDQSVSPLSSSPGTPSESISTDDVDDLEVDEVKNLAQLKNAGLSVSMASLYSEADLSKHPLPRTGTDVAITETVVSAEGVALSLLRQFSEKNLPRASDLQWLVSEQDAPQQLLPLPMSWPVSPDEAEDLDMQQATPLRGTIEWAPPRPQVIFTPHPPPVRRVLMVKQNYRCAGCGMKVAQEYANRFRYCEYLGRYFCTGCHTNQLAVIPGKVLTKWDFTRYPVSSFSYRLLDQMLGDPLFAIGDVSPGLYRKARQLERTRQLRMQLYYLKDFVLTCRFAEHLQEALHKESAYLLTELDIYSMQDLVEVKSGEMATRLRKLVSNSSQHVADCLLCQARGFVCELCASQEVIFPWQLNKVARCSSCGACFHTACWTPSPCPRCTRLSARRQSRVSEIDADIQAV</sequence>
<gene>
    <name evidence="7" type="ORF">L798_12042</name>
</gene>
<dbReference type="Pfam" id="PF13901">
    <property type="entry name" value="RH_dom"/>
    <property type="match status" value="1"/>
</dbReference>
<feature type="domain" description="RUN" evidence="6">
    <location>
        <begin position="35"/>
        <end position="171"/>
    </location>
</feature>
<dbReference type="InterPro" id="IPR004012">
    <property type="entry name" value="Run_dom"/>
</dbReference>
<dbReference type="Proteomes" id="UP000027135">
    <property type="component" value="Unassembled WGS sequence"/>
</dbReference>
<proteinExistence type="predicted"/>
<dbReference type="PROSITE" id="PS50826">
    <property type="entry name" value="RUN"/>
    <property type="match status" value="1"/>
</dbReference>
<keyword evidence="4" id="KW-0072">Autophagy</keyword>
<feature type="region of interest" description="Disordered" evidence="5">
    <location>
        <begin position="456"/>
        <end position="500"/>
    </location>
</feature>
<evidence type="ECO:0000256" key="3">
    <source>
        <dbReference type="ARBA" id="ARBA00022753"/>
    </source>
</evidence>
<reference evidence="7 8" key="1">
    <citation type="journal article" date="2014" name="Nat. Commun.">
        <title>Molecular traces of alternative social organization in a termite genome.</title>
        <authorList>
            <person name="Terrapon N."/>
            <person name="Li C."/>
            <person name="Robertson H.M."/>
            <person name="Ji L."/>
            <person name="Meng X."/>
            <person name="Booth W."/>
            <person name="Chen Z."/>
            <person name="Childers C.P."/>
            <person name="Glastad K.M."/>
            <person name="Gokhale K."/>
            <person name="Gowin J."/>
            <person name="Gronenberg W."/>
            <person name="Hermansen R.A."/>
            <person name="Hu H."/>
            <person name="Hunt B.G."/>
            <person name="Huylmans A.K."/>
            <person name="Khalil S.M."/>
            <person name="Mitchell R.D."/>
            <person name="Munoz-Torres M.C."/>
            <person name="Mustard J.A."/>
            <person name="Pan H."/>
            <person name="Reese J.T."/>
            <person name="Scharf M.E."/>
            <person name="Sun F."/>
            <person name="Vogel H."/>
            <person name="Xiao J."/>
            <person name="Yang W."/>
            <person name="Yang Z."/>
            <person name="Yang Z."/>
            <person name="Zhou J."/>
            <person name="Zhu J."/>
            <person name="Brent C.S."/>
            <person name="Elsik C.G."/>
            <person name="Goodisman M.A."/>
            <person name="Liberles D.A."/>
            <person name="Roe R.M."/>
            <person name="Vargo E.L."/>
            <person name="Vilcinskas A."/>
            <person name="Wang J."/>
            <person name="Bornberg-Bauer E."/>
            <person name="Korb J."/>
            <person name="Zhang G."/>
            <person name="Liebig J."/>
        </authorList>
    </citation>
    <scope>NUCLEOTIDE SEQUENCE [LARGE SCALE GENOMIC DNA]</scope>
    <source>
        <tissue evidence="7">Whole organism</tissue>
    </source>
</reference>
<dbReference type="STRING" id="136037.A0A067QSI8"/>
<keyword evidence="8" id="KW-1185">Reference proteome</keyword>
<evidence type="ECO:0000313" key="7">
    <source>
        <dbReference type="EMBL" id="KDR12606.1"/>
    </source>
</evidence>
<dbReference type="PANTHER" id="PTHR45971">
    <property type="entry name" value="PHOX (PX) DOMAIN-CONTAINING PROTEIN"/>
    <property type="match status" value="1"/>
</dbReference>
<organism evidence="7 8">
    <name type="scientific">Zootermopsis nevadensis</name>
    <name type="common">Dampwood termite</name>
    <dbReference type="NCBI Taxonomy" id="136037"/>
    <lineage>
        <taxon>Eukaryota</taxon>
        <taxon>Metazoa</taxon>
        <taxon>Ecdysozoa</taxon>
        <taxon>Arthropoda</taxon>
        <taxon>Hexapoda</taxon>
        <taxon>Insecta</taxon>
        <taxon>Pterygota</taxon>
        <taxon>Neoptera</taxon>
        <taxon>Polyneoptera</taxon>
        <taxon>Dictyoptera</taxon>
        <taxon>Blattodea</taxon>
        <taxon>Blattoidea</taxon>
        <taxon>Termitoidae</taxon>
        <taxon>Termopsidae</taxon>
        <taxon>Zootermopsis</taxon>
    </lineage>
</organism>
<dbReference type="CDD" id="cd17686">
    <property type="entry name" value="RUN_RUBCN"/>
    <property type="match status" value="1"/>
</dbReference>
<dbReference type="InterPro" id="IPR052428">
    <property type="entry name" value="Autophagy_HostDef_Reg"/>
</dbReference>
<evidence type="ECO:0000256" key="5">
    <source>
        <dbReference type="SAM" id="MobiDB-lite"/>
    </source>
</evidence>
<keyword evidence="3" id="KW-0967">Endosome</keyword>
<dbReference type="eggNOG" id="KOG1829">
    <property type="taxonomic scope" value="Eukaryota"/>
</dbReference>
<evidence type="ECO:0000256" key="1">
    <source>
        <dbReference type="ARBA" id="ARBA00004603"/>
    </source>
</evidence>
<dbReference type="GO" id="GO:1901981">
    <property type="term" value="F:phosphatidylinositol phosphate binding"/>
    <property type="evidence" value="ECO:0007669"/>
    <property type="project" value="TreeGrafter"/>
</dbReference>
<dbReference type="EMBL" id="KK853004">
    <property type="protein sequence ID" value="KDR12606.1"/>
    <property type="molecule type" value="Genomic_DNA"/>
</dbReference>
<dbReference type="InterPro" id="IPR048569">
    <property type="entry name" value="RUBC_PIKBD"/>
</dbReference>
<accession>A0A067QSI8</accession>
<dbReference type="InParanoid" id="A0A067QSI8"/>
<dbReference type="GO" id="GO:0005770">
    <property type="term" value="C:late endosome"/>
    <property type="evidence" value="ECO:0007669"/>
    <property type="project" value="UniProtKB-SubCell"/>
</dbReference>
<evidence type="ECO:0000313" key="8">
    <source>
        <dbReference type="Proteomes" id="UP000027135"/>
    </source>
</evidence>
<evidence type="ECO:0000259" key="6">
    <source>
        <dbReference type="PROSITE" id="PS50826"/>
    </source>
</evidence>
<dbReference type="OMA" id="CDENARW"/>
<evidence type="ECO:0000256" key="4">
    <source>
        <dbReference type="ARBA" id="ARBA00023006"/>
    </source>
</evidence>
<feature type="compositionally biased region" description="Polar residues" evidence="5">
    <location>
        <begin position="468"/>
        <end position="500"/>
    </location>
</feature>
<dbReference type="AlphaFoldDB" id="A0A067QSI8"/>
<dbReference type="SUPFAM" id="SSF140741">
    <property type="entry name" value="RUN domain-like"/>
    <property type="match status" value="1"/>
</dbReference>
<feature type="region of interest" description="Disordered" evidence="5">
    <location>
        <begin position="683"/>
        <end position="735"/>
    </location>
</feature>
<dbReference type="GO" id="GO:0006914">
    <property type="term" value="P:autophagy"/>
    <property type="evidence" value="ECO:0007669"/>
    <property type="project" value="UniProtKB-KW"/>
</dbReference>